<dbReference type="AlphaFoldDB" id="W1PJ86"/>
<dbReference type="Gramene" id="ERN10057">
    <property type="protein sequence ID" value="ERN10057"/>
    <property type="gene ID" value="AMTR_s00013p00253120"/>
</dbReference>
<proteinExistence type="predicted"/>
<gene>
    <name evidence="1" type="ORF">AMTR_s00013p00253120</name>
</gene>
<dbReference type="Proteomes" id="UP000017836">
    <property type="component" value="Unassembled WGS sequence"/>
</dbReference>
<keyword evidence="2" id="KW-1185">Reference proteome</keyword>
<accession>W1PJ86</accession>
<protein>
    <submittedName>
        <fullName evidence="1">Uncharacterized protein</fullName>
    </submittedName>
</protein>
<dbReference type="EMBL" id="KI392979">
    <property type="protein sequence ID" value="ERN10057.1"/>
    <property type="molecule type" value="Genomic_DNA"/>
</dbReference>
<reference evidence="2" key="1">
    <citation type="journal article" date="2013" name="Science">
        <title>The Amborella genome and the evolution of flowering plants.</title>
        <authorList>
            <consortium name="Amborella Genome Project"/>
        </authorList>
    </citation>
    <scope>NUCLEOTIDE SEQUENCE [LARGE SCALE GENOMIC DNA]</scope>
</reference>
<evidence type="ECO:0000313" key="2">
    <source>
        <dbReference type="Proteomes" id="UP000017836"/>
    </source>
</evidence>
<name>W1PJ86_AMBTC</name>
<sequence>MGLEQADIRGSDIGVLPPPLALLLALFRPLAPEDTLFSLYPVSCLLWFLFWNWGPELGVALSNTNVWTNHVDTWTLGFLLVRFEFNKASPNTEVVSADIGSCQC</sequence>
<evidence type="ECO:0000313" key="1">
    <source>
        <dbReference type="EMBL" id="ERN10057.1"/>
    </source>
</evidence>
<dbReference type="HOGENOM" id="CLU_2253696_0_0_1"/>
<organism evidence="1 2">
    <name type="scientific">Amborella trichopoda</name>
    <dbReference type="NCBI Taxonomy" id="13333"/>
    <lineage>
        <taxon>Eukaryota</taxon>
        <taxon>Viridiplantae</taxon>
        <taxon>Streptophyta</taxon>
        <taxon>Embryophyta</taxon>
        <taxon>Tracheophyta</taxon>
        <taxon>Spermatophyta</taxon>
        <taxon>Magnoliopsida</taxon>
        <taxon>Amborellales</taxon>
        <taxon>Amborellaceae</taxon>
        <taxon>Amborella</taxon>
    </lineage>
</organism>